<dbReference type="RefSeq" id="WP_125017012.1">
    <property type="nucleotide sequence ID" value="NZ_RQVQ01000004.1"/>
</dbReference>
<gene>
    <name evidence="1" type="ORF">EG240_02325</name>
</gene>
<keyword evidence="2" id="KW-1185">Reference proteome</keyword>
<sequence>MEVFKEIDYRIENKPKNKILNVSTFLEHFSIITYLVEIEKLRIHIPDKFEIFTITKNSKKIGLVSAVTFIDKDFHFMNLFPFLKVSFPQTNYRAYIIDKQTGENCAWFFGTGIGSKLVNIPRYLWKMPWFYSKYQTEFNFVNKYDVYKIKIEAKNSNAFIDITEESIPKFNYQDFKDINEAELILTHPITGYFFRSDKKIGRYKIWHPKMKIKTAKSNHVYFEKFEKLGLLNSEEMMNPYSILITEKIEFIIDLPPKSISD</sequence>
<dbReference type="InterPro" id="IPR018644">
    <property type="entry name" value="DUF2071"/>
</dbReference>
<comment type="caution">
    <text evidence="1">The sequence shown here is derived from an EMBL/GenBank/DDBJ whole genome shotgun (WGS) entry which is preliminary data.</text>
</comment>
<evidence type="ECO:0000313" key="1">
    <source>
        <dbReference type="EMBL" id="RRJ92644.1"/>
    </source>
</evidence>
<protein>
    <submittedName>
        <fullName evidence="1">DUF2071 domain-containing protein</fullName>
    </submittedName>
</protein>
<proteinExistence type="predicted"/>
<organism evidence="1 2">
    <name type="scientific">Paenimyroides tangerinum</name>
    <dbReference type="NCBI Taxonomy" id="2488728"/>
    <lineage>
        <taxon>Bacteria</taxon>
        <taxon>Pseudomonadati</taxon>
        <taxon>Bacteroidota</taxon>
        <taxon>Flavobacteriia</taxon>
        <taxon>Flavobacteriales</taxon>
        <taxon>Flavobacteriaceae</taxon>
        <taxon>Paenimyroides</taxon>
    </lineage>
</organism>
<evidence type="ECO:0000313" key="2">
    <source>
        <dbReference type="Proteomes" id="UP000275719"/>
    </source>
</evidence>
<dbReference type="Pfam" id="PF09844">
    <property type="entry name" value="DUF2071"/>
    <property type="match status" value="1"/>
</dbReference>
<dbReference type="Proteomes" id="UP000275719">
    <property type="component" value="Unassembled WGS sequence"/>
</dbReference>
<dbReference type="AlphaFoldDB" id="A0A3P3WDB9"/>
<dbReference type="OrthoDB" id="5707016at2"/>
<accession>A0A3P3WDB9</accession>
<name>A0A3P3WDB9_9FLAO</name>
<dbReference type="EMBL" id="RQVQ01000004">
    <property type="protein sequence ID" value="RRJ92644.1"/>
    <property type="molecule type" value="Genomic_DNA"/>
</dbReference>
<reference evidence="1 2" key="1">
    <citation type="submission" date="2018-11" db="EMBL/GenBank/DDBJ databases">
        <title>Flavobacterium sp. nov., YIM 102701-2 draft genome.</title>
        <authorList>
            <person name="Li G."/>
            <person name="Jiang Y."/>
        </authorList>
    </citation>
    <scope>NUCLEOTIDE SEQUENCE [LARGE SCALE GENOMIC DNA]</scope>
    <source>
        <strain evidence="1 2">YIM 102701-2</strain>
    </source>
</reference>